<feature type="chain" id="PRO_5021282762" evidence="1">
    <location>
        <begin position="20"/>
        <end position="435"/>
    </location>
</feature>
<protein>
    <submittedName>
        <fullName evidence="2">Amidohydrolase</fullName>
    </submittedName>
</protein>
<keyword evidence="1" id="KW-0732">Signal</keyword>
<dbReference type="GO" id="GO:0016810">
    <property type="term" value="F:hydrolase activity, acting on carbon-nitrogen (but not peptide) bonds"/>
    <property type="evidence" value="ECO:0007669"/>
    <property type="project" value="InterPro"/>
</dbReference>
<dbReference type="AlphaFoldDB" id="A0A4Z0PIG5"/>
<evidence type="ECO:0000313" key="2">
    <source>
        <dbReference type="EMBL" id="TGE14095.1"/>
    </source>
</evidence>
<accession>A0A4Z0PIG5</accession>
<reference evidence="2 3" key="1">
    <citation type="submission" date="2019-04" db="EMBL/GenBank/DDBJ databases">
        <authorList>
            <person name="Feng G."/>
            <person name="Zhang J."/>
            <person name="Zhu H."/>
        </authorList>
    </citation>
    <scope>NUCLEOTIDE SEQUENCE [LARGE SCALE GENOMIC DNA]</scope>
    <source>
        <strain evidence="2 3">JCM 17223</strain>
    </source>
</reference>
<evidence type="ECO:0000313" key="3">
    <source>
        <dbReference type="Proteomes" id="UP000297739"/>
    </source>
</evidence>
<proteinExistence type="predicted"/>
<dbReference type="OrthoDB" id="9765769at2"/>
<gene>
    <name evidence="2" type="ORF">E5J99_17735</name>
</gene>
<comment type="caution">
    <text evidence="2">The sequence shown here is derived from an EMBL/GenBank/DDBJ whole genome shotgun (WGS) entry which is preliminary data.</text>
</comment>
<dbReference type="RefSeq" id="WP_135499158.1">
    <property type="nucleotide sequence ID" value="NZ_SRLD01000042.1"/>
</dbReference>
<dbReference type="PANTHER" id="PTHR43135">
    <property type="entry name" value="ALPHA-D-RIBOSE 1-METHYLPHOSPHONATE 5-TRIPHOSPHATE DIPHOSPHATASE"/>
    <property type="match status" value="1"/>
</dbReference>
<keyword evidence="2" id="KW-0378">Hydrolase</keyword>
<organism evidence="2 3">
    <name type="scientific">Hymenobacter elongatus</name>
    <dbReference type="NCBI Taxonomy" id="877208"/>
    <lineage>
        <taxon>Bacteria</taxon>
        <taxon>Pseudomonadati</taxon>
        <taxon>Bacteroidota</taxon>
        <taxon>Cytophagia</taxon>
        <taxon>Cytophagales</taxon>
        <taxon>Hymenobacteraceae</taxon>
        <taxon>Hymenobacter</taxon>
    </lineage>
</organism>
<dbReference type="Proteomes" id="UP000297739">
    <property type="component" value="Unassembled WGS sequence"/>
</dbReference>
<dbReference type="SUPFAM" id="SSF51556">
    <property type="entry name" value="Metallo-dependent hydrolases"/>
    <property type="match status" value="1"/>
</dbReference>
<keyword evidence="3" id="KW-1185">Reference proteome</keyword>
<dbReference type="InterPro" id="IPR032466">
    <property type="entry name" value="Metal_Hydrolase"/>
</dbReference>
<dbReference type="InterPro" id="IPR051781">
    <property type="entry name" value="Metallo-dep_Hydrolase"/>
</dbReference>
<dbReference type="InterPro" id="IPR011059">
    <property type="entry name" value="Metal-dep_hydrolase_composite"/>
</dbReference>
<dbReference type="Gene3D" id="3.20.20.140">
    <property type="entry name" value="Metal-dependent hydrolases"/>
    <property type="match status" value="1"/>
</dbReference>
<dbReference type="SUPFAM" id="SSF51338">
    <property type="entry name" value="Composite domain of metallo-dependent hydrolases"/>
    <property type="match status" value="1"/>
</dbReference>
<evidence type="ECO:0000256" key="1">
    <source>
        <dbReference type="SAM" id="SignalP"/>
    </source>
</evidence>
<name>A0A4Z0PIG5_9BACT</name>
<feature type="signal peptide" evidence="1">
    <location>
        <begin position="1"/>
        <end position="19"/>
    </location>
</feature>
<dbReference type="EMBL" id="SRLD01000042">
    <property type="protein sequence ID" value="TGE14095.1"/>
    <property type="molecule type" value="Genomic_DNA"/>
</dbReference>
<sequence length="435" mass="48367">MKSVTPALLLFLISLLLSALPDGSQAQPAAARLPRPAAYVRANSPSRSWELRNGHWFDGQRFKDRTVFVRNGLFQRRRPLHVDTVVDLRGQWVVPPFAEAHNHMLDGTAGLPEMIRKYLADGVYYVQVLTNSRSGAEQARPFLNRPQSVDVAYAHGGLTSTLGHPFMAYEPRAMGLYDPSQWATQQNRIARSRLRENDAYWFLDSLPAVAAKWPHIMAGRPDVLKIYLLHAREYDTRPRSGKPGEQGLRPAVAAEIVRRAHAKGLRVYAHIETADDFRLGVQMGVDGFAHAPTYGGNLADTLVSGALTAADLRAAGRRGIVVTPTVWVGSTYFAPADSARLRAFRAFQGRQLRAMVRHGVRPLVGADWWGETPVGEALAWEELGVFDHAMLLRLWSETTAQAIFPGRRIGRLVPGYEASLLGCTDNYLCVRAKFR</sequence>
<dbReference type="PANTHER" id="PTHR43135:SF3">
    <property type="entry name" value="ALPHA-D-RIBOSE 1-METHYLPHOSPHONATE 5-TRIPHOSPHATE DIPHOSPHATASE"/>
    <property type="match status" value="1"/>
</dbReference>